<name>A0ABV0XUR1_9TELE</name>
<evidence type="ECO:0000256" key="6">
    <source>
        <dbReference type="ARBA" id="ARBA00023136"/>
    </source>
</evidence>
<feature type="region of interest" description="Disordered" evidence="10">
    <location>
        <begin position="140"/>
        <end position="176"/>
    </location>
</feature>
<evidence type="ECO:0000256" key="1">
    <source>
        <dbReference type="ARBA" id="ARBA00004651"/>
    </source>
</evidence>
<proteinExistence type="predicted"/>
<keyword evidence="7" id="KW-0675">Receptor</keyword>
<keyword evidence="3" id="KW-0812">Transmembrane</keyword>
<protein>
    <recommendedName>
        <fullName evidence="13">Prostaglandin E2 receptor EP4 subtype</fullName>
    </recommendedName>
</protein>
<sequence length="215" mass="24137">MSPGLGLEPRMAASRTARLPGLSVEAQVFLNQLYKTPVELRLDKNPDLRAIRFASFNPILDPWIYILLRKAVLLKLIEKIKCLFCKIGARRRQQRRGNFPCTDAHHLSSVISSQDTPSLVSHDLQNIKSNSQTFFYVPEETEQDNGNRPKEDKLCVSPPSSVRNSQASYTSEKGSMEAQMEEGTNTITDLSTVPCTKDPALRVTLNTETVEEKCI</sequence>
<keyword evidence="4" id="KW-1133">Transmembrane helix</keyword>
<dbReference type="EMBL" id="JAHRIP010012853">
    <property type="protein sequence ID" value="MEQ2285238.1"/>
    <property type="molecule type" value="Genomic_DNA"/>
</dbReference>
<keyword evidence="5" id="KW-0297">G-protein coupled receptor</keyword>
<evidence type="ECO:0000313" key="11">
    <source>
        <dbReference type="EMBL" id="MEQ2285238.1"/>
    </source>
</evidence>
<keyword evidence="9" id="KW-0807">Transducer</keyword>
<evidence type="ECO:0000256" key="8">
    <source>
        <dbReference type="ARBA" id="ARBA00023180"/>
    </source>
</evidence>
<dbReference type="InterPro" id="IPR008365">
    <property type="entry name" value="Prostanoid_rcpt"/>
</dbReference>
<keyword evidence="12" id="KW-1185">Reference proteome</keyword>
<keyword evidence="8" id="KW-0325">Glycoprotein</keyword>
<feature type="compositionally biased region" description="Polar residues" evidence="10">
    <location>
        <begin position="158"/>
        <end position="173"/>
    </location>
</feature>
<keyword evidence="6" id="KW-0472">Membrane</keyword>
<evidence type="ECO:0000256" key="10">
    <source>
        <dbReference type="SAM" id="MobiDB-lite"/>
    </source>
</evidence>
<dbReference type="PANTHER" id="PTHR11866">
    <property type="entry name" value="G-PROTEIN COUPLED RECEPTOR FAMILY 1 MEMBER"/>
    <property type="match status" value="1"/>
</dbReference>
<evidence type="ECO:0008006" key="13">
    <source>
        <dbReference type="Google" id="ProtNLM"/>
    </source>
</evidence>
<evidence type="ECO:0000256" key="2">
    <source>
        <dbReference type="ARBA" id="ARBA00022475"/>
    </source>
</evidence>
<organism evidence="11 12">
    <name type="scientific">Ameca splendens</name>
    <dbReference type="NCBI Taxonomy" id="208324"/>
    <lineage>
        <taxon>Eukaryota</taxon>
        <taxon>Metazoa</taxon>
        <taxon>Chordata</taxon>
        <taxon>Craniata</taxon>
        <taxon>Vertebrata</taxon>
        <taxon>Euteleostomi</taxon>
        <taxon>Actinopterygii</taxon>
        <taxon>Neopterygii</taxon>
        <taxon>Teleostei</taxon>
        <taxon>Neoteleostei</taxon>
        <taxon>Acanthomorphata</taxon>
        <taxon>Ovalentaria</taxon>
        <taxon>Atherinomorphae</taxon>
        <taxon>Cyprinodontiformes</taxon>
        <taxon>Goodeidae</taxon>
        <taxon>Ameca</taxon>
    </lineage>
</organism>
<feature type="compositionally biased region" description="Basic and acidic residues" evidence="10">
    <location>
        <begin position="145"/>
        <end position="154"/>
    </location>
</feature>
<dbReference type="Proteomes" id="UP001469553">
    <property type="component" value="Unassembled WGS sequence"/>
</dbReference>
<reference evidence="11 12" key="1">
    <citation type="submission" date="2021-06" db="EMBL/GenBank/DDBJ databases">
        <authorList>
            <person name="Palmer J.M."/>
        </authorList>
    </citation>
    <scope>NUCLEOTIDE SEQUENCE [LARGE SCALE GENOMIC DNA]</scope>
    <source>
        <strain evidence="11 12">AS_MEX2019</strain>
        <tissue evidence="11">Muscle</tissue>
    </source>
</reference>
<gene>
    <name evidence="11" type="ORF">AMECASPLE_029776</name>
</gene>
<evidence type="ECO:0000256" key="4">
    <source>
        <dbReference type="ARBA" id="ARBA00022989"/>
    </source>
</evidence>
<evidence type="ECO:0000256" key="7">
    <source>
        <dbReference type="ARBA" id="ARBA00023170"/>
    </source>
</evidence>
<evidence type="ECO:0000256" key="3">
    <source>
        <dbReference type="ARBA" id="ARBA00022692"/>
    </source>
</evidence>
<dbReference type="PANTHER" id="PTHR11866:SF6">
    <property type="entry name" value="PROSTAGLANDIN E2 RECEPTOR EP4 SUBTYPE"/>
    <property type="match status" value="1"/>
</dbReference>
<accession>A0ABV0XUR1</accession>
<keyword evidence="2" id="KW-1003">Cell membrane</keyword>
<comment type="subcellular location">
    <subcellularLocation>
        <location evidence="1">Cell membrane</location>
        <topology evidence="1">Multi-pass membrane protein</topology>
    </subcellularLocation>
</comment>
<evidence type="ECO:0000313" key="12">
    <source>
        <dbReference type="Proteomes" id="UP001469553"/>
    </source>
</evidence>
<comment type="caution">
    <text evidence="11">The sequence shown here is derived from an EMBL/GenBank/DDBJ whole genome shotgun (WGS) entry which is preliminary data.</text>
</comment>
<evidence type="ECO:0000256" key="9">
    <source>
        <dbReference type="ARBA" id="ARBA00023224"/>
    </source>
</evidence>
<evidence type="ECO:0000256" key="5">
    <source>
        <dbReference type="ARBA" id="ARBA00023040"/>
    </source>
</evidence>